<dbReference type="Proteomes" id="UP000265520">
    <property type="component" value="Unassembled WGS sequence"/>
</dbReference>
<keyword evidence="2" id="KW-1185">Reference proteome</keyword>
<dbReference type="EMBL" id="LXQA011091954">
    <property type="protein sequence ID" value="MCI84482.1"/>
    <property type="molecule type" value="Genomic_DNA"/>
</dbReference>
<accession>A0A392VAK4</accession>
<name>A0A392VAK4_9FABA</name>
<feature type="non-terminal residue" evidence="1">
    <location>
        <position position="51"/>
    </location>
</feature>
<comment type="caution">
    <text evidence="1">The sequence shown here is derived from an EMBL/GenBank/DDBJ whole genome shotgun (WGS) entry which is preliminary data.</text>
</comment>
<evidence type="ECO:0000313" key="2">
    <source>
        <dbReference type="Proteomes" id="UP000265520"/>
    </source>
</evidence>
<protein>
    <submittedName>
        <fullName evidence="1">Uncharacterized protein</fullName>
    </submittedName>
</protein>
<proteinExistence type="predicted"/>
<evidence type="ECO:0000313" key="1">
    <source>
        <dbReference type="EMBL" id="MCI84482.1"/>
    </source>
</evidence>
<dbReference type="AlphaFoldDB" id="A0A392VAK4"/>
<sequence length="51" mass="5836">MDEETAKQNRLYAARVLIKANGWESVDELVEFKVNTDIVVTRVVEEKLGVE</sequence>
<reference evidence="1 2" key="1">
    <citation type="journal article" date="2018" name="Front. Plant Sci.">
        <title>Red Clover (Trifolium pratense) and Zigzag Clover (T. medium) - A Picture of Genomic Similarities and Differences.</title>
        <authorList>
            <person name="Dluhosova J."/>
            <person name="Istvanek J."/>
            <person name="Nedelnik J."/>
            <person name="Repkova J."/>
        </authorList>
    </citation>
    <scope>NUCLEOTIDE SEQUENCE [LARGE SCALE GENOMIC DNA]</scope>
    <source>
        <strain evidence="2">cv. 10/8</strain>
        <tissue evidence="1">Leaf</tissue>
    </source>
</reference>
<organism evidence="1 2">
    <name type="scientific">Trifolium medium</name>
    <dbReference type="NCBI Taxonomy" id="97028"/>
    <lineage>
        <taxon>Eukaryota</taxon>
        <taxon>Viridiplantae</taxon>
        <taxon>Streptophyta</taxon>
        <taxon>Embryophyta</taxon>
        <taxon>Tracheophyta</taxon>
        <taxon>Spermatophyta</taxon>
        <taxon>Magnoliopsida</taxon>
        <taxon>eudicotyledons</taxon>
        <taxon>Gunneridae</taxon>
        <taxon>Pentapetalae</taxon>
        <taxon>rosids</taxon>
        <taxon>fabids</taxon>
        <taxon>Fabales</taxon>
        <taxon>Fabaceae</taxon>
        <taxon>Papilionoideae</taxon>
        <taxon>50 kb inversion clade</taxon>
        <taxon>NPAAA clade</taxon>
        <taxon>Hologalegina</taxon>
        <taxon>IRL clade</taxon>
        <taxon>Trifolieae</taxon>
        <taxon>Trifolium</taxon>
    </lineage>
</organism>